<dbReference type="HAMAP" id="MF_01491">
    <property type="entry name" value="RNase_J_bact"/>
    <property type="match status" value="1"/>
</dbReference>
<evidence type="ECO:0000313" key="17">
    <source>
        <dbReference type="Proteomes" id="UP000077384"/>
    </source>
</evidence>
<comment type="cofactor">
    <cofactor evidence="13">
        <name>Ca(2+)</name>
        <dbReference type="ChEBI" id="CHEBI:29108"/>
    </cofactor>
    <text evidence="13">Binds 1 Ca(2+) cation per subunit. Seen in 1 crystal structure, it is not clear if it is physiologically important.</text>
</comment>
<feature type="binding site" evidence="12">
    <location>
        <begin position="232"/>
        <end position="234"/>
    </location>
    <ligand>
        <name>substrate</name>
    </ligand>
</feature>
<evidence type="ECO:0000256" key="3">
    <source>
        <dbReference type="ARBA" id="ARBA00022722"/>
    </source>
</evidence>
<dbReference type="Gene3D" id="3.60.15.10">
    <property type="entry name" value="Ribonuclease Z/Hydroxyacylglutathione hydrolase-like"/>
    <property type="match status" value="1"/>
</dbReference>
<evidence type="ECO:0000256" key="1">
    <source>
        <dbReference type="ARBA" id="ARBA00004496"/>
    </source>
</evidence>
<keyword evidence="7 13" id="KW-0862">Zinc</keyword>
<keyword evidence="4 13" id="KW-0479">Metal-binding</keyword>
<dbReference type="GO" id="GO:0004534">
    <property type="term" value="F:5'-3' RNA exonuclease activity"/>
    <property type="evidence" value="ECO:0007669"/>
    <property type="project" value="UniProtKB-UniRule"/>
</dbReference>
<feature type="binding site" evidence="13">
    <location>
        <position position="48"/>
    </location>
    <ligand>
        <name>Ca(2+)</name>
        <dbReference type="ChEBI" id="CHEBI:29108"/>
    </ligand>
</feature>
<dbReference type="EC" id="3.1.-.-" evidence="10"/>
<keyword evidence="18" id="KW-1185">Reference proteome</keyword>
<evidence type="ECO:0000256" key="13">
    <source>
        <dbReference type="PIRSR" id="PIRSR004803-3"/>
    </source>
</evidence>
<evidence type="ECO:0000256" key="11">
    <source>
        <dbReference type="PIRSR" id="PIRSR004803-1"/>
    </source>
</evidence>
<comment type="subunit">
    <text evidence="10">Homodimer, may be a subunit of the RNA degradosome.</text>
</comment>
<evidence type="ECO:0000256" key="6">
    <source>
        <dbReference type="ARBA" id="ARBA00022801"/>
    </source>
</evidence>
<dbReference type="GO" id="GO:0005737">
    <property type="term" value="C:cytoplasm"/>
    <property type="evidence" value="ECO:0007669"/>
    <property type="project" value="UniProtKB-SubCell"/>
</dbReference>
<feature type="binding site" evidence="13">
    <location>
        <position position="75"/>
    </location>
    <ligand>
        <name>Zn(2+)</name>
        <dbReference type="ChEBI" id="CHEBI:29105"/>
        <label>1</label>
        <note>catalytic</note>
    </ligand>
</feature>
<keyword evidence="10" id="KW-0698">rRNA processing</keyword>
<evidence type="ECO:0000259" key="14">
    <source>
        <dbReference type="SMART" id="SM00849"/>
    </source>
</evidence>
<evidence type="ECO:0000256" key="4">
    <source>
        <dbReference type="ARBA" id="ARBA00022723"/>
    </source>
</evidence>
<evidence type="ECO:0000313" key="18">
    <source>
        <dbReference type="Proteomes" id="UP000093694"/>
    </source>
</evidence>
<comment type="subcellular location">
    <subcellularLocation>
        <location evidence="1 10">Cytoplasm</location>
    </subcellularLocation>
</comment>
<dbReference type="InterPro" id="IPR042173">
    <property type="entry name" value="RNase_J_2"/>
</dbReference>
<dbReference type="AlphaFoldDB" id="A0A168NAX7"/>
<keyword evidence="9 10" id="KW-0694">RNA-binding</keyword>
<dbReference type="Pfam" id="PF22505">
    <property type="entry name" value="RNase_J_b_CASP"/>
    <property type="match status" value="1"/>
</dbReference>
<dbReference type="GO" id="GO:0006364">
    <property type="term" value="P:rRNA processing"/>
    <property type="evidence" value="ECO:0007669"/>
    <property type="project" value="UniProtKB-UniRule"/>
</dbReference>
<protein>
    <recommendedName>
        <fullName evidence="10">Ribonuclease J</fullName>
        <shortName evidence="10">RNase J</shortName>
        <ecNumber evidence="10">3.1.-.-</ecNumber>
    </recommendedName>
</protein>
<accession>A0A168NAX7</accession>
<sequence length="555" mass="61461">MRKEKDKVKVIPLGGLGEIGKNLTVIEYKNDIIVIDCGMSFPDADMLGIDIVIPDITYLKKNIDRVRGIFLTHGHEDHIGALPYVLKEINVPVYGTKLTLGIVESKLREHNLNDVVKLKCVKAKDVIKLDSMSVEFIRTSHSIADSTALAIHTPIGIIFHTGDFKVDYTPIDGSVIDFARLAELGKKGVILMLADSTNVERPGYTMSERTVGTTFQKFFSLAKSRIIVATFASNIHRIQQVITAAEKYDRKVAISGRSMENIMEVAMNLGYIDIKKNTLINIDNINRYPGNRIVIITTGSQGEPMSALSRMAASEHKKVNIIPGDTIIISANPIPGNEKLVSGVINQLFKKGAEVIYEALADVHVSGHACQEELKLIHTLVKPKFFMPVHGEYRHLKQHKDLAVSLGMPSNNIIIADNGDVIEVSRDSIKKTGTVVSGQIFVDGLGVGDVGNIVLRDRRHLSQDGILTVVITIEKQTGTVIAGPDIISRGFVYVRESEDLMEEAKELVRGALNECEEKHITEWASIKSNVKEVLRSFLYEKTKRKPMILPIIMEI</sequence>
<feature type="binding site" evidence="13">
    <location>
        <position position="141"/>
    </location>
    <ligand>
        <name>Zn(2+)</name>
        <dbReference type="ChEBI" id="CHEBI:29105"/>
        <label>1</label>
        <note>catalytic</note>
    </ligand>
</feature>
<dbReference type="Pfam" id="PF00753">
    <property type="entry name" value="Lactamase_B"/>
    <property type="match status" value="1"/>
</dbReference>
<evidence type="ECO:0000256" key="7">
    <source>
        <dbReference type="ARBA" id="ARBA00022833"/>
    </source>
</evidence>
<feature type="binding site" evidence="13">
    <location>
        <position position="390"/>
    </location>
    <ligand>
        <name>Zn(2+)</name>
        <dbReference type="ChEBI" id="CHEBI:29105"/>
        <label>2</label>
        <note>catalytic</note>
    </ligand>
</feature>
<feature type="active site" description="Proton acceptor" evidence="11">
    <location>
        <position position="368"/>
    </location>
</feature>
<feature type="binding site" evidence="10 12">
    <location>
        <begin position="364"/>
        <end position="368"/>
    </location>
    <ligand>
        <name>substrate</name>
    </ligand>
</feature>
<dbReference type="InterPro" id="IPR041636">
    <property type="entry name" value="RNase_J_C"/>
</dbReference>
<feature type="domain" description="Metallo-beta-lactamase" evidence="14">
    <location>
        <begin position="20"/>
        <end position="215"/>
    </location>
</feature>
<dbReference type="Proteomes" id="UP000093694">
    <property type="component" value="Unassembled WGS sequence"/>
</dbReference>
<dbReference type="InterPro" id="IPR011108">
    <property type="entry name" value="RMMBL"/>
</dbReference>
<dbReference type="CDD" id="cd07714">
    <property type="entry name" value="RNaseJ_MBL-fold"/>
    <property type="match status" value="1"/>
</dbReference>
<dbReference type="Pfam" id="PF17770">
    <property type="entry name" value="RNase_J_C"/>
    <property type="match status" value="1"/>
</dbReference>
<comment type="cofactor">
    <cofactor evidence="13">
        <name>Zn(2+)</name>
        <dbReference type="ChEBI" id="CHEBI:29105"/>
    </cofactor>
    <text evidence="13">Binds 2 Zn(2+) ions per subunit. It is not clear if Zn(2+) or Mg(2+) is physiologically important.</text>
</comment>
<dbReference type="SMART" id="SM00849">
    <property type="entry name" value="Lactamase_B"/>
    <property type="match status" value="1"/>
</dbReference>
<feature type="binding site" evidence="13">
    <location>
        <position position="50"/>
    </location>
    <ligand>
        <name>Ca(2+)</name>
        <dbReference type="ChEBI" id="CHEBI:29108"/>
    </ligand>
</feature>
<dbReference type="Gene3D" id="3.40.50.10710">
    <property type="entry name" value="Metallo-hydrolase/oxidoreductase"/>
    <property type="match status" value="1"/>
</dbReference>
<dbReference type="InterPro" id="IPR030854">
    <property type="entry name" value="RNase_J_bac"/>
</dbReference>
<feature type="binding site" evidence="13">
    <location>
        <position position="73"/>
    </location>
    <ligand>
        <name>Zn(2+)</name>
        <dbReference type="ChEBI" id="CHEBI:29105"/>
        <label>1</label>
        <note>catalytic</note>
    </ligand>
</feature>
<feature type="binding site" evidence="13">
    <location>
        <position position="163"/>
    </location>
    <ligand>
        <name>Zn(2+)</name>
        <dbReference type="ChEBI" id="CHEBI:29105"/>
        <label>1</label>
        <note>catalytic</note>
    </ligand>
</feature>
<dbReference type="NCBIfam" id="TIGR00649">
    <property type="entry name" value="MG423"/>
    <property type="match status" value="1"/>
</dbReference>
<comment type="caution">
    <text evidence="15">The sequence shown here is derived from an EMBL/GenBank/DDBJ whole genome shotgun (WGS) entry which is preliminary data.</text>
</comment>
<keyword evidence="6 10" id="KW-0378">Hydrolase</keyword>
<keyword evidence="2 10" id="KW-0963">Cytoplasm</keyword>
<evidence type="ECO:0000256" key="12">
    <source>
        <dbReference type="PIRSR" id="PIRSR004803-2"/>
    </source>
</evidence>
<evidence type="ECO:0000313" key="16">
    <source>
        <dbReference type="EMBL" id="OBR91590.1"/>
    </source>
</evidence>
<keyword evidence="13" id="KW-0106">Calcium</keyword>
<comment type="similarity">
    <text evidence="10">Belongs to the metallo-beta-lactamase superfamily. RNA-metabolizing metallo-beta-lactamase-like family. Bacterial RNase J subfamily.</text>
</comment>
<keyword evidence="3 10" id="KW-0540">Nuclease</keyword>
<feature type="active site" description="Proton donor" evidence="11">
    <location>
        <position position="195"/>
    </location>
</feature>
<gene>
    <name evidence="15" type="primary">rnjA</name>
    <name evidence="10" type="synonym">rnj</name>
    <name evidence="16" type="ORF">CLCOS_33660</name>
    <name evidence="15" type="ORF">WX73_03124</name>
</gene>
<dbReference type="RefSeq" id="WP_063602474.1">
    <property type="nucleotide sequence ID" value="NZ_LITQ01000046.1"/>
</dbReference>
<dbReference type="GO" id="GO:0003723">
    <property type="term" value="F:RNA binding"/>
    <property type="evidence" value="ECO:0007669"/>
    <property type="project" value="UniProtKB-UniRule"/>
</dbReference>
<comment type="function">
    <text evidence="10">An RNase that has 5'-3' exonuclease and possibly endonuclease activity. Involved in maturation of rRNA and in some organisms also mRNA maturation and/or decay.</text>
</comment>
<evidence type="ECO:0000256" key="5">
    <source>
        <dbReference type="ARBA" id="ARBA00022759"/>
    </source>
</evidence>
<organism evidence="15 17">
    <name type="scientific">Clostridium coskatii</name>
    <dbReference type="NCBI Taxonomy" id="1705578"/>
    <lineage>
        <taxon>Bacteria</taxon>
        <taxon>Bacillati</taxon>
        <taxon>Bacillota</taxon>
        <taxon>Clostridia</taxon>
        <taxon>Eubacteriales</taxon>
        <taxon>Clostridiaceae</taxon>
        <taxon>Clostridium</taxon>
    </lineage>
</organism>
<dbReference type="InterPro" id="IPR001279">
    <property type="entry name" value="Metallo-B-lactamas"/>
</dbReference>
<dbReference type="EMBL" id="LROR01000068">
    <property type="protein sequence ID" value="OBR91590.1"/>
    <property type="molecule type" value="Genomic_DNA"/>
</dbReference>
<dbReference type="PATRIC" id="fig|1705578.3.peg.3185"/>
<keyword evidence="8 10" id="KW-0269">Exonuclease</keyword>
<dbReference type="GO" id="GO:0004521">
    <property type="term" value="F:RNA endonuclease activity"/>
    <property type="evidence" value="ECO:0007669"/>
    <property type="project" value="UniProtKB-UniRule"/>
</dbReference>
<dbReference type="PANTHER" id="PTHR43694:SF1">
    <property type="entry name" value="RIBONUCLEASE J"/>
    <property type="match status" value="1"/>
</dbReference>
<evidence type="ECO:0000313" key="15">
    <source>
        <dbReference type="EMBL" id="OAA86043.1"/>
    </source>
</evidence>
<dbReference type="PANTHER" id="PTHR43694">
    <property type="entry name" value="RIBONUCLEASE J"/>
    <property type="match status" value="1"/>
</dbReference>
<evidence type="ECO:0000256" key="10">
    <source>
        <dbReference type="HAMAP-Rule" id="MF_01491"/>
    </source>
</evidence>
<reference evidence="16 18" key="2">
    <citation type="journal article" date="2016" name="Front. Microbiol.">
        <title>Industrial Acetogenic Biocatalysts: A Comparative Metabolic and Genomic Analysis.</title>
        <authorList>
            <person name="Bengelsdorf F."/>
            <person name="Poehlein A."/>
            <person name="Sonja S."/>
            <person name="Erz C."/>
            <person name="Hummel T."/>
            <person name="Hoffmeister S."/>
            <person name="Daniel R."/>
            <person name="Durre P."/>
        </authorList>
    </citation>
    <scope>NUCLEOTIDE SEQUENCE [LARGE SCALE GENOMIC DNA]</scope>
    <source>
        <strain evidence="16 18">PTA-10522</strain>
    </source>
</reference>
<dbReference type="SUPFAM" id="SSF56281">
    <property type="entry name" value="Metallo-hydrolase/oxidoreductase"/>
    <property type="match status" value="1"/>
</dbReference>
<proteinExistence type="inferred from homology"/>
<keyword evidence="5 10" id="KW-0255">Endonuclease</keyword>
<evidence type="ECO:0000256" key="8">
    <source>
        <dbReference type="ARBA" id="ARBA00022839"/>
    </source>
</evidence>
<dbReference type="Proteomes" id="UP000077384">
    <property type="component" value="Unassembled WGS sequence"/>
</dbReference>
<dbReference type="InterPro" id="IPR055132">
    <property type="entry name" value="RNase_J_b_CASP"/>
</dbReference>
<dbReference type="EMBL" id="LITQ01000046">
    <property type="protein sequence ID" value="OAA86043.1"/>
    <property type="molecule type" value="Genomic_DNA"/>
</dbReference>
<evidence type="ECO:0000256" key="2">
    <source>
        <dbReference type="ARBA" id="ARBA00022490"/>
    </source>
</evidence>
<dbReference type="PIRSF" id="PIRSF004803">
    <property type="entry name" value="RnjA"/>
    <property type="match status" value="1"/>
</dbReference>
<feature type="binding site" evidence="13">
    <location>
        <position position="77"/>
    </location>
    <ligand>
        <name>Zn(2+)</name>
        <dbReference type="ChEBI" id="CHEBI:29105"/>
        <label>1</label>
        <note>catalytic</note>
    </ligand>
</feature>
<evidence type="ECO:0000256" key="9">
    <source>
        <dbReference type="ARBA" id="ARBA00022884"/>
    </source>
</evidence>
<dbReference type="GO" id="GO:0008270">
    <property type="term" value="F:zinc ion binding"/>
    <property type="evidence" value="ECO:0007669"/>
    <property type="project" value="InterPro"/>
</dbReference>
<dbReference type="InterPro" id="IPR036866">
    <property type="entry name" value="RibonucZ/Hydroxyglut_hydro"/>
</dbReference>
<name>A0A168NAX7_9CLOT</name>
<feature type="binding site" evidence="13">
    <location>
        <position position="78"/>
    </location>
    <ligand>
        <name>Zn(2+)</name>
        <dbReference type="ChEBI" id="CHEBI:29105"/>
        <label>2</label>
        <note>catalytic</note>
    </ligand>
</feature>
<dbReference type="Pfam" id="PF07521">
    <property type="entry name" value="RMMBL"/>
    <property type="match status" value="1"/>
</dbReference>
<feature type="binding site" evidence="13">
    <location>
        <position position="443"/>
    </location>
    <ligand>
        <name>Ca(2+)</name>
        <dbReference type="ChEBI" id="CHEBI:29108"/>
    </ligand>
</feature>
<dbReference type="FunFam" id="3.10.20.580:FF:000001">
    <property type="entry name" value="Ribonuclease J"/>
    <property type="match status" value="1"/>
</dbReference>
<reference evidence="15 17" key="1">
    <citation type="journal article" date="2015" name="Biotechnol. Bioeng.">
        <title>Genome sequence and phenotypic characterization of Caulobacter segnis.</title>
        <authorList>
            <person name="Patel S."/>
            <person name="Fletcher B."/>
            <person name="Scott D.C."/>
            <person name="Ely B."/>
        </authorList>
    </citation>
    <scope>NUCLEOTIDE SEQUENCE [LARGE SCALE GENOMIC DNA]</scope>
    <source>
        <strain evidence="15 17">PS02</strain>
    </source>
</reference>
<dbReference type="Gene3D" id="3.10.20.580">
    <property type="match status" value="1"/>
</dbReference>
<dbReference type="InterPro" id="IPR004613">
    <property type="entry name" value="RNase_J"/>
</dbReference>